<organism evidence="3 4">
    <name type="scientific">Promicromonospora aerolata</name>
    <dbReference type="NCBI Taxonomy" id="195749"/>
    <lineage>
        <taxon>Bacteria</taxon>
        <taxon>Bacillati</taxon>
        <taxon>Actinomycetota</taxon>
        <taxon>Actinomycetes</taxon>
        <taxon>Micrococcales</taxon>
        <taxon>Promicromonosporaceae</taxon>
        <taxon>Promicromonospora</taxon>
    </lineage>
</organism>
<dbReference type="SUPFAM" id="SSF53098">
    <property type="entry name" value="Ribonuclease H-like"/>
    <property type="match status" value="1"/>
</dbReference>
<proteinExistence type="predicted"/>
<dbReference type="InterPro" id="IPR024473">
    <property type="entry name" value="Transposases_IS4_N"/>
</dbReference>
<evidence type="ECO:0000259" key="2">
    <source>
        <dbReference type="Pfam" id="PF13006"/>
    </source>
</evidence>
<evidence type="ECO:0000313" key="4">
    <source>
        <dbReference type="Proteomes" id="UP001597338"/>
    </source>
</evidence>
<dbReference type="Pfam" id="PF01609">
    <property type="entry name" value="DDE_Tnp_1"/>
    <property type="match status" value="1"/>
</dbReference>
<accession>A0ABW4V1L1</accession>
<dbReference type="PANTHER" id="PTHR37529">
    <property type="entry name" value="TRANSPOSASE INSG FOR INSERTION SEQUENCE ELEMENT IS4-RELATED"/>
    <property type="match status" value="1"/>
</dbReference>
<keyword evidence="4" id="KW-1185">Reference proteome</keyword>
<dbReference type="Proteomes" id="UP001597338">
    <property type="component" value="Unassembled WGS sequence"/>
</dbReference>
<evidence type="ECO:0000313" key="3">
    <source>
        <dbReference type="EMBL" id="MFD2024097.1"/>
    </source>
</evidence>
<dbReference type="InterPro" id="IPR047952">
    <property type="entry name" value="Transpos_IS4"/>
</dbReference>
<dbReference type="Pfam" id="PF13006">
    <property type="entry name" value="Nterm_IS4"/>
    <property type="match status" value="1"/>
</dbReference>
<gene>
    <name evidence="3" type="ORF">ACFSL2_01080</name>
</gene>
<comment type="caution">
    <text evidence="3">The sequence shown here is derived from an EMBL/GenBank/DDBJ whole genome shotgun (WGS) entry which is preliminary data.</text>
</comment>
<dbReference type="InterPro" id="IPR012337">
    <property type="entry name" value="RNaseH-like_sf"/>
</dbReference>
<sequence length="459" mass="49095">MSDPVINVRALSAPGVFAPGHLGELTAQVPPEVVDAVLAETGRVEQRARLLPARVVVYLLLAGALFEPMGWKQVWARLVAGLDLPRAAPSGPAISQALRRVGVAPLAALFDLLRGPAATTANVSWRGLLVAAIDGTQVSIPAGRANEAVFRRQPTNLGGGGGYPAVRIVALVACGTRALIDVVFGPTTIGETVMTDGLLRSLRPGMLVLADRGFPVRDLFARMADTGAHLLFRLKTGTTAPVLTRVLTLSDGSWLAWHGTTLVRVLDAGIAVTTPDGTTRTEAYRLITTLLRPSKAPASALIRLYHQRWEIETAYSELKSTMLGGRVLRARTPDGVTQEIYALLTCYQVLRTAMTDATNTTPGLDPDRASFSIALNTARDQITTIQQALHESATDLIGVIGAAVLANLLPDRRPRTRQRIRKRAISKYNARGPAIDHRTYPITVTITTAPPGLTTPPEP</sequence>
<name>A0ABW4V1L1_9MICO</name>
<dbReference type="NCBIfam" id="NF033592">
    <property type="entry name" value="transpos_IS4_1"/>
    <property type="match status" value="1"/>
</dbReference>
<feature type="domain" description="Transposase IS4-like" evidence="1">
    <location>
        <begin position="127"/>
        <end position="347"/>
    </location>
</feature>
<reference evidence="4" key="1">
    <citation type="journal article" date="2019" name="Int. J. Syst. Evol. Microbiol.">
        <title>The Global Catalogue of Microorganisms (GCM) 10K type strain sequencing project: providing services to taxonomists for standard genome sequencing and annotation.</title>
        <authorList>
            <consortium name="The Broad Institute Genomics Platform"/>
            <consortium name="The Broad Institute Genome Sequencing Center for Infectious Disease"/>
            <person name="Wu L."/>
            <person name="Ma J."/>
        </authorList>
    </citation>
    <scope>NUCLEOTIDE SEQUENCE [LARGE SCALE GENOMIC DNA]</scope>
    <source>
        <strain evidence="4">CCM 7043</strain>
    </source>
</reference>
<dbReference type="InterPro" id="IPR002559">
    <property type="entry name" value="Transposase_11"/>
</dbReference>
<evidence type="ECO:0000259" key="1">
    <source>
        <dbReference type="Pfam" id="PF01609"/>
    </source>
</evidence>
<dbReference type="EMBL" id="JBHUHF010000001">
    <property type="protein sequence ID" value="MFD2024097.1"/>
    <property type="molecule type" value="Genomic_DNA"/>
</dbReference>
<feature type="domain" description="Transposase IS4 N-terminal" evidence="2">
    <location>
        <begin position="20"/>
        <end position="111"/>
    </location>
</feature>
<protein>
    <submittedName>
        <fullName evidence="3">IS4 family transposase</fullName>
    </submittedName>
</protein>
<dbReference type="RefSeq" id="WP_377196072.1">
    <property type="nucleotide sequence ID" value="NZ_JBHUHF010000001.1"/>
</dbReference>
<dbReference type="PANTHER" id="PTHR37529:SF1">
    <property type="entry name" value="TRANSPOSASE INSG FOR INSERTION SEQUENCE ELEMENT IS4-RELATED"/>
    <property type="match status" value="1"/>
</dbReference>